<dbReference type="InterPro" id="IPR000868">
    <property type="entry name" value="Isochorismatase-like_dom"/>
</dbReference>
<dbReference type="RefSeq" id="WP_226371226.1">
    <property type="nucleotide sequence ID" value="NZ_JAGIKX010000016.1"/>
</dbReference>
<dbReference type="InterPro" id="IPR036380">
    <property type="entry name" value="Isochorismatase-like_sf"/>
</dbReference>
<name>A0ABS4S8V4_9BACI</name>
<dbReference type="Proteomes" id="UP001519294">
    <property type="component" value="Unassembled WGS sequence"/>
</dbReference>
<comment type="caution">
    <text evidence="2">The sequence shown here is derived from an EMBL/GenBank/DDBJ whole genome shotgun (WGS) entry which is preliminary data.</text>
</comment>
<evidence type="ECO:0000259" key="1">
    <source>
        <dbReference type="Pfam" id="PF00857"/>
    </source>
</evidence>
<accession>A0ABS4S8V4</accession>
<dbReference type="SUPFAM" id="SSF52499">
    <property type="entry name" value="Isochorismatase-like hydrolases"/>
    <property type="match status" value="1"/>
</dbReference>
<evidence type="ECO:0000313" key="3">
    <source>
        <dbReference type="Proteomes" id="UP001519294"/>
    </source>
</evidence>
<feature type="domain" description="Isochorismatase-like" evidence="1">
    <location>
        <begin position="7"/>
        <end position="153"/>
    </location>
</feature>
<sequence>MINKDETVFVLVDVQGKLAKIIHESEELLENIITLIDGLRALDIPILWLEQYPRGLGPTTKEVANHLDGLEPISKMTFSACKNKEFMTALKASGKKQAVVAGIEAHVCVYQTSAELKELGYDVQVVADAVSSRTLANKEIGLEKMKEVGVLSTSVEMILFELMETAECEKFKEISKLIK</sequence>
<dbReference type="CDD" id="cd01012">
    <property type="entry name" value="YcaC_related"/>
    <property type="match status" value="1"/>
</dbReference>
<proteinExistence type="predicted"/>
<keyword evidence="3" id="KW-1185">Reference proteome</keyword>
<gene>
    <name evidence="2" type="ORF">J2Z81_001898</name>
</gene>
<dbReference type="EMBL" id="JAGIKX010000016">
    <property type="protein sequence ID" value="MBP2257928.1"/>
    <property type="molecule type" value="Genomic_DNA"/>
</dbReference>
<dbReference type="InterPro" id="IPR050993">
    <property type="entry name" value="Isochorismatase_domain"/>
</dbReference>
<dbReference type="PANTHER" id="PTHR14119">
    <property type="entry name" value="HYDROLASE"/>
    <property type="match status" value="1"/>
</dbReference>
<evidence type="ECO:0000313" key="2">
    <source>
        <dbReference type="EMBL" id="MBP2257928.1"/>
    </source>
</evidence>
<reference evidence="2 3" key="1">
    <citation type="submission" date="2021-03" db="EMBL/GenBank/DDBJ databases">
        <title>Genomic Encyclopedia of Type Strains, Phase IV (KMG-IV): sequencing the most valuable type-strain genomes for metagenomic binning, comparative biology and taxonomic classification.</title>
        <authorList>
            <person name="Goeker M."/>
        </authorList>
    </citation>
    <scope>NUCLEOTIDE SEQUENCE [LARGE SCALE GENOMIC DNA]</scope>
    <source>
        <strain evidence="2 3">DSM 25790</strain>
    </source>
</reference>
<dbReference type="Gene3D" id="3.40.50.850">
    <property type="entry name" value="Isochorismatase-like"/>
    <property type="match status" value="1"/>
</dbReference>
<dbReference type="PANTHER" id="PTHR14119:SF3">
    <property type="entry name" value="ISOCHORISMATASE DOMAIN-CONTAINING PROTEIN 2"/>
    <property type="match status" value="1"/>
</dbReference>
<dbReference type="Pfam" id="PF00857">
    <property type="entry name" value="Isochorismatase"/>
    <property type="match status" value="1"/>
</dbReference>
<organism evidence="2 3">
    <name type="scientific">Virgibacillus alimentarius</name>
    <dbReference type="NCBI Taxonomy" id="698769"/>
    <lineage>
        <taxon>Bacteria</taxon>
        <taxon>Bacillati</taxon>
        <taxon>Bacillota</taxon>
        <taxon>Bacilli</taxon>
        <taxon>Bacillales</taxon>
        <taxon>Bacillaceae</taxon>
        <taxon>Virgibacillus</taxon>
    </lineage>
</organism>
<protein>
    <submittedName>
        <fullName evidence="2">Nicotinamidase-related amidase</fullName>
    </submittedName>
</protein>